<feature type="domain" description="Peptidase S26" evidence="8">
    <location>
        <begin position="72"/>
        <end position="149"/>
    </location>
</feature>
<evidence type="ECO:0000256" key="7">
    <source>
        <dbReference type="PIRSR" id="PIRSR600223-1"/>
    </source>
</evidence>
<dbReference type="GO" id="GO:0006627">
    <property type="term" value="P:protein processing involved in protein targeting to mitochondrion"/>
    <property type="evidence" value="ECO:0007669"/>
    <property type="project" value="TreeGrafter"/>
</dbReference>
<dbReference type="AlphaFoldDB" id="A0A4Z1KMM6"/>
<evidence type="ECO:0000256" key="3">
    <source>
        <dbReference type="ARBA" id="ARBA00022801"/>
    </source>
</evidence>
<keyword evidence="3" id="KW-0378">Hydrolase</keyword>
<evidence type="ECO:0000313" key="10">
    <source>
        <dbReference type="Proteomes" id="UP000297280"/>
    </source>
</evidence>
<keyword evidence="4" id="KW-0496">Mitochondrion</keyword>
<comment type="caution">
    <text evidence="9">The sequence shown here is derived from an EMBL/GenBank/DDBJ whole genome shotgun (WGS) entry which is preliminary data.</text>
</comment>
<keyword evidence="5" id="KW-0472">Membrane</keyword>
<dbReference type="Gene3D" id="2.10.109.10">
    <property type="entry name" value="Umud Fragment, subunit A"/>
    <property type="match status" value="1"/>
</dbReference>
<evidence type="ECO:0000256" key="1">
    <source>
        <dbReference type="ARBA" id="ARBA00004273"/>
    </source>
</evidence>
<keyword evidence="10" id="KW-1185">Reference proteome</keyword>
<dbReference type="CDD" id="cd06530">
    <property type="entry name" value="S26_SPase_I"/>
    <property type="match status" value="1"/>
</dbReference>
<dbReference type="Proteomes" id="UP000297280">
    <property type="component" value="Unassembled WGS sequence"/>
</dbReference>
<proteinExistence type="inferred from homology"/>
<feature type="active site" evidence="7">
    <location>
        <position position="137"/>
    </location>
</feature>
<evidence type="ECO:0000256" key="4">
    <source>
        <dbReference type="ARBA" id="ARBA00023128"/>
    </source>
</evidence>
<dbReference type="Pfam" id="PF10502">
    <property type="entry name" value="Peptidase_S26"/>
    <property type="match status" value="2"/>
</dbReference>
<dbReference type="PRINTS" id="PR00727">
    <property type="entry name" value="LEADERPTASE"/>
</dbReference>
<protein>
    <recommendedName>
        <fullName evidence="8">Peptidase S26 domain-containing protein</fullName>
    </recommendedName>
</protein>
<dbReference type="GO" id="GO:0006465">
    <property type="term" value="P:signal peptide processing"/>
    <property type="evidence" value="ECO:0007669"/>
    <property type="project" value="InterPro"/>
</dbReference>
<dbReference type="PANTHER" id="PTHR12383:SF16">
    <property type="entry name" value="MITOCHONDRIAL INNER MEMBRANE PROTEASE SUBUNIT 1"/>
    <property type="match status" value="1"/>
</dbReference>
<dbReference type="EMBL" id="PQXO01000817">
    <property type="protein sequence ID" value="TGO82485.1"/>
    <property type="molecule type" value="Genomic_DNA"/>
</dbReference>
<evidence type="ECO:0000256" key="2">
    <source>
        <dbReference type="ARBA" id="ARBA00022792"/>
    </source>
</evidence>
<evidence type="ECO:0000256" key="5">
    <source>
        <dbReference type="ARBA" id="ARBA00023136"/>
    </source>
</evidence>
<accession>A0A4Z1KMM6</accession>
<comment type="subcellular location">
    <subcellularLocation>
        <location evidence="1">Mitochondrion inner membrane</location>
    </subcellularLocation>
</comment>
<dbReference type="InterPro" id="IPR000223">
    <property type="entry name" value="Pept_S26A_signal_pept_1"/>
</dbReference>
<dbReference type="GO" id="GO:0004252">
    <property type="term" value="F:serine-type endopeptidase activity"/>
    <property type="evidence" value="ECO:0007669"/>
    <property type="project" value="InterPro"/>
</dbReference>
<feature type="active site" evidence="7">
    <location>
        <position position="93"/>
    </location>
</feature>
<gene>
    <name evidence="9" type="ORF">BPOR_0820g00020</name>
</gene>
<dbReference type="InterPro" id="IPR052064">
    <property type="entry name" value="Mito_IMP1_subunit"/>
</dbReference>
<dbReference type="STRING" id="87229.A0A4Z1KMM6"/>
<keyword evidence="2" id="KW-0999">Mitochondrion inner membrane</keyword>
<comment type="similarity">
    <text evidence="6">Belongs to the peptidase S26 family. IMP1 subfamily.</text>
</comment>
<evidence type="ECO:0000259" key="8">
    <source>
        <dbReference type="Pfam" id="PF10502"/>
    </source>
</evidence>
<dbReference type="FunFam" id="2.10.109.10:FF:000015">
    <property type="entry name" value="Mitochondrial inner membrane protease subunit 1"/>
    <property type="match status" value="1"/>
</dbReference>
<dbReference type="OrthoDB" id="308440at2759"/>
<dbReference type="InterPro" id="IPR019533">
    <property type="entry name" value="Peptidase_S26"/>
</dbReference>
<organism evidence="9 10">
    <name type="scientific">Botrytis porri</name>
    <dbReference type="NCBI Taxonomy" id="87229"/>
    <lineage>
        <taxon>Eukaryota</taxon>
        <taxon>Fungi</taxon>
        <taxon>Dikarya</taxon>
        <taxon>Ascomycota</taxon>
        <taxon>Pezizomycotina</taxon>
        <taxon>Leotiomycetes</taxon>
        <taxon>Helotiales</taxon>
        <taxon>Sclerotiniaceae</taxon>
        <taxon>Botrytis</taxon>
    </lineage>
</organism>
<evidence type="ECO:0000256" key="6">
    <source>
        <dbReference type="ARBA" id="ARBA00038445"/>
    </source>
</evidence>
<reference evidence="9 10" key="1">
    <citation type="submission" date="2017-12" db="EMBL/GenBank/DDBJ databases">
        <title>Comparative genomics of Botrytis spp.</title>
        <authorList>
            <person name="Valero-Jimenez C.A."/>
            <person name="Tapia P."/>
            <person name="Veloso J."/>
            <person name="Silva-Moreno E."/>
            <person name="Staats M."/>
            <person name="Valdes J.H."/>
            <person name="Van Kan J.A.L."/>
        </authorList>
    </citation>
    <scope>NUCLEOTIDE SEQUENCE [LARGE SCALE GENOMIC DNA]</scope>
    <source>
        <strain evidence="9 10">MUCL3349</strain>
    </source>
</reference>
<feature type="domain" description="Peptidase S26" evidence="8">
    <location>
        <begin position="160"/>
        <end position="199"/>
    </location>
</feature>
<dbReference type="GO" id="GO:0042720">
    <property type="term" value="C:mitochondrial inner membrane peptidase complex"/>
    <property type="evidence" value="ECO:0007669"/>
    <property type="project" value="TreeGrafter"/>
</dbReference>
<dbReference type="InterPro" id="IPR036286">
    <property type="entry name" value="LexA/Signal_pep-like_sf"/>
</dbReference>
<dbReference type="PANTHER" id="PTHR12383">
    <property type="entry name" value="PROTEASE FAMILY S26 MITOCHONDRIAL INNER MEMBRANE PROTEASE-RELATED"/>
    <property type="match status" value="1"/>
</dbReference>
<sequence>MIFKTLLRPLPPRLLHPYPSPSPLPNHLITQRISLLPRSTSTSTSATAGKVGSAPPKSASHPLRILTWTLKSLFIYHLFHTYIYSLETGSGPSMLPTISVSNDWFLISRAYRRGRGVQVGDIVSFESVVEPGQKAFKRVLGLEGDCVMMGTPGSRETQMIRIPEGHCWVVGDNLEWSRDSRMFGPIPMALIKGKIIARVLPWSERKWFENDLQPVGDGH</sequence>
<name>A0A4Z1KMM6_9HELO</name>
<dbReference type="SUPFAM" id="SSF51306">
    <property type="entry name" value="LexA/Signal peptidase"/>
    <property type="match status" value="1"/>
</dbReference>
<evidence type="ECO:0000313" key="9">
    <source>
        <dbReference type="EMBL" id="TGO82485.1"/>
    </source>
</evidence>